<dbReference type="GO" id="GO:0006754">
    <property type="term" value="P:ATP biosynthetic process"/>
    <property type="evidence" value="ECO:0007669"/>
    <property type="project" value="TreeGrafter"/>
</dbReference>
<keyword evidence="4" id="KW-1185">Reference proteome</keyword>
<dbReference type="AlphaFoldDB" id="A0A9X0QCI8"/>
<dbReference type="EMBL" id="JACHEB010000003">
    <property type="protein sequence ID" value="MBB5327755.1"/>
    <property type="molecule type" value="Genomic_DNA"/>
</dbReference>
<dbReference type="SUPFAM" id="SSF55811">
    <property type="entry name" value="Nudix"/>
    <property type="match status" value="1"/>
</dbReference>
<dbReference type="CDD" id="cd04662">
    <property type="entry name" value="NUDIX_Hydrolase"/>
    <property type="match status" value="1"/>
</dbReference>
<dbReference type="Pfam" id="PF00293">
    <property type="entry name" value="NUDIX"/>
    <property type="match status" value="1"/>
</dbReference>
<dbReference type="PANTHER" id="PTHR21340">
    <property type="entry name" value="DIADENOSINE 5,5-P1,P4-TETRAPHOSPHATE PYROPHOSPHOHYDROLASE MUTT"/>
    <property type="match status" value="1"/>
</dbReference>
<proteinExistence type="predicted"/>
<protein>
    <submittedName>
        <fullName evidence="3">NUDIX family NTP pyrophosphohydrolase</fullName>
    </submittedName>
</protein>
<reference evidence="3 4" key="1">
    <citation type="submission" date="2020-08" db="EMBL/GenBank/DDBJ databases">
        <title>Genomic Encyclopedia of Type Strains, Phase IV (KMG-V): Genome sequencing to study the core and pangenomes of soil and plant-associated prokaryotes.</title>
        <authorList>
            <person name="Whitman W."/>
        </authorList>
    </citation>
    <scope>NUCLEOTIDE SEQUENCE [LARGE SCALE GENOMIC DNA]</scope>
    <source>
        <strain evidence="3 4">X5P2</strain>
    </source>
</reference>
<dbReference type="Proteomes" id="UP000535182">
    <property type="component" value="Unassembled WGS sequence"/>
</dbReference>
<evidence type="ECO:0000259" key="2">
    <source>
        <dbReference type="PROSITE" id="PS51462"/>
    </source>
</evidence>
<dbReference type="InterPro" id="IPR020084">
    <property type="entry name" value="NUDIX_hydrolase_CS"/>
</dbReference>
<dbReference type="PANTHER" id="PTHR21340:SF7">
    <property type="entry name" value="NUDIX HYDROLASE DOMAIN-CONTAINING PROTEIN"/>
    <property type="match status" value="1"/>
</dbReference>
<dbReference type="PROSITE" id="PS00893">
    <property type="entry name" value="NUDIX_BOX"/>
    <property type="match status" value="1"/>
</dbReference>
<sequence length="139" mass="15737">MEVLLVHPGGPLWEKKDQGAWTVPKGEYEENEKPLAAAQREFFEETGFISSGNFIELGSVRQKSGKVVIAWAFEGDCDPAQLVSNTCEIEWPPKSKKRLEIPEVDRGRWFTISTARQFIRLEQVPLLQILENKVAPKGL</sequence>
<keyword evidence="1" id="KW-0378">Hydrolase</keyword>
<feature type="domain" description="Nudix hydrolase" evidence="2">
    <location>
        <begin position="1"/>
        <end position="139"/>
    </location>
</feature>
<gene>
    <name evidence="3" type="ORF">HDF14_001361</name>
</gene>
<comment type="caution">
    <text evidence="3">The sequence shown here is derived from an EMBL/GenBank/DDBJ whole genome shotgun (WGS) entry which is preliminary data.</text>
</comment>
<evidence type="ECO:0000313" key="3">
    <source>
        <dbReference type="EMBL" id="MBB5327755.1"/>
    </source>
</evidence>
<organism evidence="3 4">
    <name type="scientific">Tunturiibacter gelidiferens</name>
    <dbReference type="NCBI Taxonomy" id="3069689"/>
    <lineage>
        <taxon>Bacteria</taxon>
        <taxon>Pseudomonadati</taxon>
        <taxon>Acidobacteriota</taxon>
        <taxon>Terriglobia</taxon>
        <taxon>Terriglobales</taxon>
        <taxon>Acidobacteriaceae</taxon>
        <taxon>Tunturiibacter</taxon>
    </lineage>
</organism>
<evidence type="ECO:0000313" key="4">
    <source>
        <dbReference type="Proteomes" id="UP000535182"/>
    </source>
</evidence>
<accession>A0A9X0QCI8</accession>
<dbReference type="Gene3D" id="3.90.79.10">
    <property type="entry name" value="Nucleoside Triphosphate Pyrophosphohydrolase"/>
    <property type="match status" value="1"/>
</dbReference>
<dbReference type="InterPro" id="IPR051325">
    <property type="entry name" value="Nudix_hydrolase_domain"/>
</dbReference>
<dbReference type="GO" id="GO:0006167">
    <property type="term" value="P:AMP biosynthetic process"/>
    <property type="evidence" value="ECO:0007669"/>
    <property type="project" value="TreeGrafter"/>
</dbReference>
<name>A0A9X0QCI8_9BACT</name>
<dbReference type="PROSITE" id="PS51462">
    <property type="entry name" value="NUDIX"/>
    <property type="match status" value="1"/>
</dbReference>
<evidence type="ECO:0000256" key="1">
    <source>
        <dbReference type="ARBA" id="ARBA00022801"/>
    </source>
</evidence>
<dbReference type="InterPro" id="IPR000086">
    <property type="entry name" value="NUDIX_hydrolase_dom"/>
</dbReference>
<dbReference type="GO" id="GO:0004081">
    <property type="term" value="F:bis(5'-nucleosyl)-tetraphosphatase (asymmetrical) activity"/>
    <property type="evidence" value="ECO:0007669"/>
    <property type="project" value="TreeGrafter"/>
</dbReference>
<dbReference type="InterPro" id="IPR015797">
    <property type="entry name" value="NUDIX_hydrolase-like_dom_sf"/>
</dbReference>